<dbReference type="InterPro" id="IPR013128">
    <property type="entry name" value="Peptidase_C1A"/>
</dbReference>
<feature type="signal peptide" evidence="4">
    <location>
        <begin position="1"/>
        <end position="20"/>
    </location>
</feature>
<dbReference type="InterPro" id="IPR039417">
    <property type="entry name" value="Peptidase_C1A_papain-like"/>
</dbReference>
<dbReference type="SUPFAM" id="SSF54001">
    <property type="entry name" value="Cysteine proteinases"/>
    <property type="match status" value="1"/>
</dbReference>
<evidence type="ECO:0000313" key="7">
    <source>
        <dbReference type="EMBL" id="VFT77532.1"/>
    </source>
</evidence>
<proteinExistence type="inferred from homology"/>
<keyword evidence="2" id="KW-0865">Zymogen</keyword>
<reference evidence="6" key="2">
    <citation type="submission" date="2019-06" db="EMBL/GenBank/DDBJ databases">
        <title>Genomics analysis of Aphanomyces spp. identifies a new class of oomycete effector associated with host adaptation.</title>
        <authorList>
            <person name="Gaulin E."/>
        </authorList>
    </citation>
    <scope>NUCLEOTIDE SEQUENCE</scope>
    <source>
        <strain evidence="6">CBS 578.67</strain>
    </source>
</reference>
<dbReference type="PROSITE" id="PS00139">
    <property type="entry name" value="THIOL_PROTEASE_CYS"/>
    <property type="match status" value="1"/>
</dbReference>
<accession>A0A485K6F1</accession>
<evidence type="ECO:0000256" key="3">
    <source>
        <dbReference type="SAM" id="Phobius"/>
    </source>
</evidence>
<dbReference type="SMART" id="SM00645">
    <property type="entry name" value="Pept_C1"/>
    <property type="match status" value="1"/>
</dbReference>
<comment type="similarity">
    <text evidence="1">Belongs to the peptidase C1 family.</text>
</comment>
<feature type="transmembrane region" description="Helical" evidence="3">
    <location>
        <begin position="471"/>
        <end position="493"/>
    </location>
</feature>
<evidence type="ECO:0000256" key="1">
    <source>
        <dbReference type="ARBA" id="ARBA00008455"/>
    </source>
</evidence>
<evidence type="ECO:0000256" key="2">
    <source>
        <dbReference type="ARBA" id="ARBA00023145"/>
    </source>
</evidence>
<dbReference type="CDD" id="cd02248">
    <property type="entry name" value="Peptidase_C1A"/>
    <property type="match status" value="1"/>
</dbReference>
<dbReference type="AlphaFoldDB" id="A0A485K6F1"/>
<dbReference type="InterPro" id="IPR025660">
    <property type="entry name" value="Pept_his_AS"/>
</dbReference>
<keyword evidence="4" id="KW-0732">Signal</keyword>
<evidence type="ECO:0000313" key="8">
    <source>
        <dbReference type="Proteomes" id="UP000332933"/>
    </source>
</evidence>
<dbReference type="GO" id="GO:0008234">
    <property type="term" value="F:cysteine-type peptidase activity"/>
    <property type="evidence" value="ECO:0007669"/>
    <property type="project" value="InterPro"/>
</dbReference>
<feature type="domain" description="Peptidase C1A papain C-terminal" evidence="5">
    <location>
        <begin position="148"/>
        <end position="443"/>
    </location>
</feature>
<evidence type="ECO:0000259" key="5">
    <source>
        <dbReference type="SMART" id="SM00645"/>
    </source>
</evidence>
<evidence type="ECO:0000256" key="4">
    <source>
        <dbReference type="SAM" id="SignalP"/>
    </source>
</evidence>
<dbReference type="InterPro" id="IPR038765">
    <property type="entry name" value="Papain-like_cys_pep_sf"/>
</dbReference>
<evidence type="ECO:0000313" key="6">
    <source>
        <dbReference type="EMBL" id="KAF0720429.1"/>
    </source>
</evidence>
<dbReference type="InterPro" id="IPR000169">
    <property type="entry name" value="Pept_cys_AS"/>
</dbReference>
<organism evidence="7 8">
    <name type="scientific">Aphanomyces stellatus</name>
    <dbReference type="NCBI Taxonomy" id="120398"/>
    <lineage>
        <taxon>Eukaryota</taxon>
        <taxon>Sar</taxon>
        <taxon>Stramenopiles</taxon>
        <taxon>Oomycota</taxon>
        <taxon>Saprolegniomycetes</taxon>
        <taxon>Saprolegniales</taxon>
        <taxon>Verrucalvaceae</taxon>
        <taxon>Aphanomyces</taxon>
    </lineage>
</organism>
<dbReference type="EMBL" id="VJMH01000014">
    <property type="protein sequence ID" value="KAF0720429.1"/>
    <property type="molecule type" value="Genomic_DNA"/>
</dbReference>
<dbReference type="PROSITE" id="PS00639">
    <property type="entry name" value="THIOL_PROTEASE_HIS"/>
    <property type="match status" value="1"/>
</dbReference>
<dbReference type="Gene3D" id="3.90.70.10">
    <property type="entry name" value="Cysteine proteinases"/>
    <property type="match status" value="1"/>
</dbReference>
<keyword evidence="8" id="KW-1185">Reference proteome</keyword>
<keyword evidence="3" id="KW-1133">Transmembrane helix</keyword>
<dbReference type="OrthoDB" id="65740at2759"/>
<sequence>MRPSMSLAAFAAMTASVVMGLPLAPQHSFGTLVECTDRCLWMGKDSVLVDGERLLLEMLATHHRGGDGFTSAKRNLEGHMQYVQDVYVQAKDMQHVMSTTLGVNSRSLLEDPSKLGNPLDAVLLNMQGSAIDGRFRRRQLQATSSNALLPSLNWCTTENPMSKSVCAEVKSQKLCGSCWAFAATDLMETAVAIANPTKPPLALSSQQLLSCSISAQVVTYFYCFAKSPGIPTWLELQMKWDSKNNGCNGGMTHIALMDAASKIVNLASRIDWPYTNENTASTSGGPVAPPSGGGGLFSKSTIAPIGGNATLNSCSVKRPAEKTAASIQGWQQALNDKSCTDTKDTVTLLKRELQKGPLAVALNANSAGFKSYKGGVHVCGSITDPSLIDHALLLVGYGKSPEGGDYWILKNSYDVDWGLNGYMWLKMDNELNCGLNVFPVRVYGASTGAAANITVDGGGTLTFVGMSMMNWAVIGGVIGVASVVLTIIGVIIARKRSLETHL</sequence>
<dbReference type="PRINTS" id="PR00705">
    <property type="entry name" value="PAPAIN"/>
</dbReference>
<protein>
    <submittedName>
        <fullName evidence="7">Aste57867_306 protein</fullName>
    </submittedName>
</protein>
<dbReference type="InterPro" id="IPR000668">
    <property type="entry name" value="Peptidase_C1A_C"/>
</dbReference>
<gene>
    <name evidence="7" type="primary">Aste57867_306</name>
    <name evidence="6" type="ORF">As57867_000306</name>
    <name evidence="7" type="ORF">ASTE57867_306</name>
</gene>
<dbReference type="Pfam" id="PF00112">
    <property type="entry name" value="Peptidase_C1"/>
    <property type="match status" value="1"/>
</dbReference>
<dbReference type="GO" id="GO:0006508">
    <property type="term" value="P:proteolysis"/>
    <property type="evidence" value="ECO:0007669"/>
    <property type="project" value="InterPro"/>
</dbReference>
<name>A0A485K6F1_9STRA</name>
<keyword evidence="3" id="KW-0472">Membrane</keyword>
<keyword evidence="3" id="KW-0812">Transmembrane</keyword>
<feature type="chain" id="PRO_5033826972" evidence="4">
    <location>
        <begin position="21"/>
        <end position="502"/>
    </location>
</feature>
<reference evidence="7 8" key="1">
    <citation type="submission" date="2019-03" db="EMBL/GenBank/DDBJ databases">
        <authorList>
            <person name="Gaulin E."/>
            <person name="Dumas B."/>
        </authorList>
    </citation>
    <scope>NUCLEOTIDE SEQUENCE [LARGE SCALE GENOMIC DNA]</scope>
    <source>
        <strain evidence="7">CBS 568.67</strain>
    </source>
</reference>
<dbReference type="PANTHER" id="PTHR12411">
    <property type="entry name" value="CYSTEINE PROTEASE FAMILY C1-RELATED"/>
    <property type="match status" value="1"/>
</dbReference>
<dbReference type="EMBL" id="CAADRA010000014">
    <property type="protein sequence ID" value="VFT77532.1"/>
    <property type="molecule type" value="Genomic_DNA"/>
</dbReference>
<dbReference type="Proteomes" id="UP000332933">
    <property type="component" value="Unassembled WGS sequence"/>
</dbReference>